<dbReference type="SUPFAM" id="SSF75005">
    <property type="entry name" value="Arabinanase/levansucrase/invertase"/>
    <property type="match status" value="1"/>
</dbReference>
<keyword evidence="9" id="KW-1185">Reference proteome</keyword>
<dbReference type="PANTHER" id="PTHR42812">
    <property type="entry name" value="BETA-XYLOSIDASE"/>
    <property type="match status" value="1"/>
</dbReference>
<dbReference type="PANTHER" id="PTHR42812:SF12">
    <property type="entry name" value="BETA-XYLOSIDASE-RELATED"/>
    <property type="match status" value="1"/>
</dbReference>
<name>A0A9P9KT79_FUSSL</name>
<accession>A0A9P9KT79</accession>
<proteinExistence type="inferred from homology"/>
<comment type="caution">
    <text evidence="8">The sequence shown here is derived from an EMBL/GenBank/DDBJ whole genome shotgun (WGS) entry which is preliminary data.</text>
</comment>
<dbReference type="SUPFAM" id="SSF49899">
    <property type="entry name" value="Concanavalin A-like lectins/glucanases"/>
    <property type="match status" value="1"/>
</dbReference>
<evidence type="ECO:0000256" key="4">
    <source>
        <dbReference type="PIRSR" id="PIRSR606710-1"/>
    </source>
</evidence>
<evidence type="ECO:0000259" key="7">
    <source>
        <dbReference type="Pfam" id="PF17851"/>
    </source>
</evidence>
<dbReference type="Gene3D" id="2.60.120.200">
    <property type="match status" value="1"/>
</dbReference>
<organism evidence="8 9">
    <name type="scientific">Fusarium solani</name>
    <name type="common">Filamentous fungus</name>
    <dbReference type="NCBI Taxonomy" id="169388"/>
    <lineage>
        <taxon>Eukaryota</taxon>
        <taxon>Fungi</taxon>
        <taxon>Dikarya</taxon>
        <taxon>Ascomycota</taxon>
        <taxon>Pezizomycotina</taxon>
        <taxon>Sordariomycetes</taxon>
        <taxon>Hypocreomycetidae</taxon>
        <taxon>Hypocreales</taxon>
        <taxon>Nectriaceae</taxon>
        <taxon>Fusarium</taxon>
        <taxon>Fusarium solani species complex</taxon>
    </lineage>
</organism>
<dbReference type="GO" id="GO:0004553">
    <property type="term" value="F:hydrolase activity, hydrolyzing O-glycosyl compounds"/>
    <property type="evidence" value="ECO:0007669"/>
    <property type="project" value="InterPro"/>
</dbReference>
<evidence type="ECO:0000256" key="3">
    <source>
        <dbReference type="ARBA" id="ARBA00023295"/>
    </source>
</evidence>
<evidence type="ECO:0000256" key="2">
    <source>
        <dbReference type="ARBA" id="ARBA00022801"/>
    </source>
</evidence>
<evidence type="ECO:0000313" key="8">
    <source>
        <dbReference type="EMBL" id="KAH7268079.1"/>
    </source>
</evidence>
<comment type="similarity">
    <text evidence="1 6">Belongs to the glycosyl hydrolase 43 family.</text>
</comment>
<dbReference type="Pfam" id="PF17851">
    <property type="entry name" value="GH43_C2"/>
    <property type="match status" value="1"/>
</dbReference>
<evidence type="ECO:0000256" key="5">
    <source>
        <dbReference type="PIRSR" id="PIRSR606710-2"/>
    </source>
</evidence>
<dbReference type="InterPro" id="IPR023296">
    <property type="entry name" value="Glyco_hydro_beta-prop_sf"/>
</dbReference>
<feature type="domain" description="Beta-xylosidase C-terminal Concanavalin A-like" evidence="7">
    <location>
        <begin position="341"/>
        <end position="519"/>
    </location>
</feature>
<dbReference type="OrthoDB" id="408373at2759"/>
<feature type="active site" description="Proton acceptor" evidence="4">
    <location>
        <position position="16"/>
    </location>
</feature>
<dbReference type="EMBL" id="JAGTJS010000005">
    <property type="protein sequence ID" value="KAH7268079.1"/>
    <property type="molecule type" value="Genomic_DNA"/>
</dbReference>
<dbReference type="AlphaFoldDB" id="A0A9P9KT79"/>
<keyword evidence="2 6" id="KW-0378">Hydrolase</keyword>
<keyword evidence="3 6" id="KW-0326">Glycosidase</keyword>
<protein>
    <submittedName>
        <fullName evidence="8">Xylosidase/arabinosidase</fullName>
    </submittedName>
</protein>
<evidence type="ECO:0000313" key="9">
    <source>
        <dbReference type="Proteomes" id="UP000736672"/>
    </source>
</evidence>
<reference evidence="8" key="1">
    <citation type="journal article" date="2021" name="Nat. Commun.">
        <title>Genetic determinants of endophytism in the Arabidopsis root mycobiome.</title>
        <authorList>
            <person name="Mesny F."/>
            <person name="Miyauchi S."/>
            <person name="Thiergart T."/>
            <person name="Pickel B."/>
            <person name="Atanasova L."/>
            <person name="Karlsson M."/>
            <person name="Huettel B."/>
            <person name="Barry K.W."/>
            <person name="Haridas S."/>
            <person name="Chen C."/>
            <person name="Bauer D."/>
            <person name="Andreopoulos W."/>
            <person name="Pangilinan J."/>
            <person name="LaButti K."/>
            <person name="Riley R."/>
            <person name="Lipzen A."/>
            <person name="Clum A."/>
            <person name="Drula E."/>
            <person name="Henrissat B."/>
            <person name="Kohler A."/>
            <person name="Grigoriev I.V."/>
            <person name="Martin F.M."/>
            <person name="Hacquard S."/>
        </authorList>
    </citation>
    <scope>NUCLEOTIDE SEQUENCE</scope>
    <source>
        <strain evidence="8">FSSC 5 MPI-SDFR-AT-0091</strain>
    </source>
</reference>
<dbReference type="Pfam" id="PF04616">
    <property type="entry name" value="Glyco_hydro_43"/>
    <property type="match status" value="1"/>
</dbReference>
<dbReference type="Gene3D" id="2.115.10.20">
    <property type="entry name" value="Glycosyl hydrolase domain, family 43"/>
    <property type="match status" value="1"/>
</dbReference>
<dbReference type="InterPro" id="IPR051795">
    <property type="entry name" value="Glycosyl_Hydrlase_43"/>
</dbReference>
<dbReference type="InterPro" id="IPR006710">
    <property type="entry name" value="Glyco_hydro_43"/>
</dbReference>
<gene>
    <name evidence="8" type="ORF">B0J15DRAFT_391525</name>
</gene>
<dbReference type="Proteomes" id="UP000736672">
    <property type="component" value="Unassembled WGS sequence"/>
</dbReference>
<dbReference type="InterPro" id="IPR041542">
    <property type="entry name" value="GH43_C2"/>
</dbReference>
<dbReference type="GO" id="GO:0005975">
    <property type="term" value="P:carbohydrate metabolic process"/>
    <property type="evidence" value="ECO:0007669"/>
    <property type="project" value="InterPro"/>
</dbReference>
<dbReference type="CDD" id="cd18617">
    <property type="entry name" value="GH43_XynB-like"/>
    <property type="match status" value="1"/>
</dbReference>
<sequence>MERICVNPVVPGFAPDPSIVYVDGTYFLVNSSFHIFPGLPVYASRDLREWKHIGNALNRPGQLSLQQSVTKIVGPEDPDERICAEGGLYAPTIRYHEGTFYIVCTNVIHTRSQGSNESERHNFILSTTDIWSDEWSDPLFYDFMAIDTSLFWDDDGRVYVIGASGPPPDTKIRQFEIDLKTGKRLSEEKILWEGISKVYPEGPHMYKKDGWYYLLIAEGGCFADHHTIMARSRDIWGPYEPNPVNPVLNKADREGYIQYTGHGDLFQDPSGQWYFVCLGVRKNNGRFIMGRESVLTTATWPEGEYPVIDKVELDVSLPITRVLSFQWPVRRSPDCPDVALVHIRDPIIENYESDGNSFILTTSKADLSNPEAPVTFIGKRQRHLDGSASVTLGPLDQLATGGSSLRTGLCYYKDEHRFVRIFLDVDLMEVVLEIVNGARSIERRTSRSLNAGKGVKTIFGIDYTELEFAFWFSVDGAATKEELGRIDSLDMTGHDFVGPIIGMYAVGDNEVKVRYSDFQVKDM</sequence>
<evidence type="ECO:0000256" key="1">
    <source>
        <dbReference type="ARBA" id="ARBA00009865"/>
    </source>
</evidence>
<feature type="active site" description="Proton donor" evidence="4">
    <location>
        <position position="201"/>
    </location>
</feature>
<evidence type="ECO:0000256" key="6">
    <source>
        <dbReference type="RuleBase" id="RU361187"/>
    </source>
</evidence>
<dbReference type="InterPro" id="IPR013320">
    <property type="entry name" value="ConA-like_dom_sf"/>
</dbReference>
<feature type="site" description="Important for catalytic activity, responsible for pKa modulation of the active site Glu and correct orientation of both the proton donor and substrate" evidence="5">
    <location>
        <position position="147"/>
    </location>
</feature>